<evidence type="ECO:0000313" key="2">
    <source>
        <dbReference type="Proteomes" id="UP001329430"/>
    </source>
</evidence>
<gene>
    <name evidence="1" type="ORF">RI129_007011</name>
</gene>
<proteinExistence type="predicted"/>
<sequence>MESANATKRGIYNIGRKFLKTHINHNFYKLILMNPAFPRVYALPKIHKNNNPMRPIVSFTNTPVFKLSEWLNDTLRNHLKFNFPYSIRNSLDLSLELSKFVVNKDHPLLSFDIVNLFPSVPFTKCLDIVTIHLYSSNLPDSVC</sequence>
<keyword evidence="2" id="KW-1185">Reference proteome</keyword>
<accession>A0AAN7VCU3</accession>
<protein>
    <recommendedName>
        <fullName evidence="3">Reverse transcriptase domain-containing protein</fullName>
    </recommendedName>
</protein>
<dbReference type="EMBL" id="JAVRBK010000005">
    <property type="protein sequence ID" value="KAK5643166.1"/>
    <property type="molecule type" value="Genomic_DNA"/>
</dbReference>
<dbReference type="Proteomes" id="UP001329430">
    <property type="component" value="Chromosome 5"/>
</dbReference>
<name>A0AAN7VCU3_9COLE</name>
<evidence type="ECO:0008006" key="3">
    <source>
        <dbReference type="Google" id="ProtNLM"/>
    </source>
</evidence>
<dbReference type="AlphaFoldDB" id="A0AAN7VCU3"/>
<reference evidence="1 2" key="1">
    <citation type="journal article" date="2024" name="Insects">
        <title>An Improved Chromosome-Level Genome Assembly of the Firefly Pyrocoelia pectoralis.</title>
        <authorList>
            <person name="Fu X."/>
            <person name="Meyer-Rochow V.B."/>
            <person name="Ballantyne L."/>
            <person name="Zhu X."/>
        </authorList>
    </citation>
    <scope>NUCLEOTIDE SEQUENCE [LARGE SCALE GENOMIC DNA]</scope>
    <source>
        <strain evidence="1">XCY_ONT2</strain>
    </source>
</reference>
<evidence type="ECO:0000313" key="1">
    <source>
        <dbReference type="EMBL" id="KAK5643166.1"/>
    </source>
</evidence>
<organism evidence="1 2">
    <name type="scientific">Pyrocoelia pectoralis</name>
    <dbReference type="NCBI Taxonomy" id="417401"/>
    <lineage>
        <taxon>Eukaryota</taxon>
        <taxon>Metazoa</taxon>
        <taxon>Ecdysozoa</taxon>
        <taxon>Arthropoda</taxon>
        <taxon>Hexapoda</taxon>
        <taxon>Insecta</taxon>
        <taxon>Pterygota</taxon>
        <taxon>Neoptera</taxon>
        <taxon>Endopterygota</taxon>
        <taxon>Coleoptera</taxon>
        <taxon>Polyphaga</taxon>
        <taxon>Elateriformia</taxon>
        <taxon>Elateroidea</taxon>
        <taxon>Lampyridae</taxon>
        <taxon>Lampyrinae</taxon>
        <taxon>Pyrocoelia</taxon>
    </lineage>
</organism>
<comment type="caution">
    <text evidence="1">The sequence shown here is derived from an EMBL/GenBank/DDBJ whole genome shotgun (WGS) entry which is preliminary data.</text>
</comment>